<evidence type="ECO:0000313" key="2">
    <source>
        <dbReference type="EMBL" id="GAA0865432.1"/>
    </source>
</evidence>
<organism evidence="2 3">
    <name type="scientific">Paraclostridium tenue</name>
    <dbReference type="NCBI Taxonomy" id="1737"/>
    <lineage>
        <taxon>Bacteria</taxon>
        <taxon>Bacillati</taxon>
        <taxon>Bacillota</taxon>
        <taxon>Clostridia</taxon>
        <taxon>Peptostreptococcales</taxon>
        <taxon>Peptostreptococcaceae</taxon>
        <taxon>Paraclostridium</taxon>
    </lineage>
</organism>
<keyword evidence="1" id="KW-1133">Transmembrane helix</keyword>
<comment type="caution">
    <text evidence="2">The sequence shown here is derived from an EMBL/GenBank/DDBJ whole genome shotgun (WGS) entry which is preliminary data.</text>
</comment>
<proteinExistence type="predicted"/>
<dbReference type="PANTHER" id="PTHR37305">
    <property type="entry name" value="INTEGRAL MEMBRANE PROTEIN-RELATED"/>
    <property type="match status" value="1"/>
</dbReference>
<dbReference type="Proteomes" id="UP001400965">
    <property type="component" value="Unassembled WGS sequence"/>
</dbReference>
<reference evidence="2 3" key="1">
    <citation type="journal article" date="2019" name="Int. J. Syst. Evol. Microbiol.">
        <title>The Global Catalogue of Microorganisms (GCM) 10K type strain sequencing project: providing services to taxonomists for standard genome sequencing and annotation.</title>
        <authorList>
            <consortium name="The Broad Institute Genomics Platform"/>
            <consortium name="The Broad Institute Genome Sequencing Center for Infectious Disease"/>
            <person name="Wu L."/>
            <person name="Ma J."/>
        </authorList>
    </citation>
    <scope>NUCLEOTIDE SEQUENCE [LARGE SCALE GENOMIC DNA]</scope>
    <source>
        <strain evidence="2 3">JCM 6486</strain>
    </source>
</reference>
<evidence type="ECO:0000256" key="1">
    <source>
        <dbReference type="SAM" id="Phobius"/>
    </source>
</evidence>
<feature type="transmembrane region" description="Helical" evidence="1">
    <location>
        <begin position="217"/>
        <end position="241"/>
    </location>
</feature>
<feature type="transmembrane region" description="Helical" evidence="1">
    <location>
        <begin position="162"/>
        <end position="187"/>
    </location>
</feature>
<feature type="transmembrane region" description="Helical" evidence="1">
    <location>
        <begin position="315"/>
        <end position="335"/>
    </location>
</feature>
<feature type="transmembrane region" description="Helical" evidence="1">
    <location>
        <begin position="253"/>
        <end position="272"/>
    </location>
</feature>
<keyword evidence="1" id="KW-0812">Transmembrane</keyword>
<feature type="transmembrane region" description="Helical" evidence="1">
    <location>
        <begin position="12"/>
        <end position="32"/>
    </location>
</feature>
<dbReference type="EMBL" id="BAAACP010000015">
    <property type="protein sequence ID" value="GAA0865432.1"/>
    <property type="molecule type" value="Genomic_DNA"/>
</dbReference>
<sequence length="341" mass="38320">MIRWEIKKLFKNKSIIISSIILILLCSVMSFFKPDLETENNYFDKNGNYVQDNRAKDVIANEKLENKVTELKTLDRANKSDKLDDTSKKMANMASEKLKKDNGKNYKDISFYKVFNFRINNAFSGFVIVGICIYIFSNIYTDEKLSNVDSIILSGKNKYKALFSKLTLSIIAPIVIYLVYILGIGVITSIQYGQPINGDLQAYRIVDTFSLLKPITIYAYTMVNILTMMIVFVSVGVFASLFSFITNNSVESIVSVTVFIVIGKIIASLKFLPKNLLSVVGCSNYIDIIMNPQMFIGNYLGDINIFGKSIGVVNAGYIGLIVILIIGIVSNIYVFKKVLNK</sequence>
<evidence type="ECO:0000313" key="3">
    <source>
        <dbReference type="Proteomes" id="UP001400965"/>
    </source>
</evidence>
<name>A0ABN1M8C8_9FIRM</name>
<gene>
    <name evidence="2" type="ORF">GCM10008917_22880</name>
</gene>
<accession>A0ABN1M8C8</accession>
<dbReference type="RefSeq" id="WP_346046103.1">
    <property type="nucleotide sequence ID" value="NZ_BAAACP010000015.1"/>
</dbReference>
<feature type="transmembrane region" description="Helical" evidence="1">
    <location>
        <begin position="122"/>
        <end position="141"/>
    </location>
</feature>
<keyword evidence="3" id="KW-1185">Reference proteome</keyword>
<dbReference type="PANTHER" id="PTHR37305:SF1">
    <property type="entry name" value="MEMBRANE PROTEIN"/>
    <property type="match status" value="1"/>
</dbReference>
<keyword evidence="1" id="KW-0472">Membrane</keyword>
<protein>
    <submittedName>
        <fullName evidence="2">Membrane protein</fullName>
    </submittedName>
</protein>